<dbReference type="InterPro" id="IPR013976">
    <property type="entry name" value="HDOD"/>
</dbReference>
<gene>
    <name evidence="2" type="ORF">PSQ39_11240</name>
</gene>
<organism evidence="2 3">
    <name type="scientific">Curvibacter microcysteis</name>
    <dbReference type="NCBI Taxonomy" id="3026419"/>
    <lineage>
        <taxon>Bacteria</taxon>
        <taxon>Pseudomonadati</taxon>
        <taxon>Pseudomonadota</taxon>
        <taxon>Betaproteobacteria</taxon>
        <taxon>Burkholderiales</taxon>
        <taxon>Comamonadaceae</taxon>
        <taxon>Curvibacter</taxon>
    </lineage>
</organism>
<proteinExistence type="predicted"/>
<dbReference type="Gene3D" id="1.10.3210.10">
    <property type="entry name" value="Hypothetical protein af1432"/>
    <property type="match status" value="1"/>
</dbReference>
<dbReference type="EMBL" id="JAQSIO010000003">
    <property type="protein sequence ID" value="MDD0815205.1"/>
    <property type="molecule type" value="Genomic_DNA"/>
</dbReference>
<reference evidence="2 3" key="1">
    <citation type="submission" date="2023-02" db="EMBL/GenBank/DDBJ databases">
        <title>Bacterial whole genome sequence for Curvibacter sp. HBC28.</title>
        <authorList>
            <person name="Le V."/>
            <person name="Ko S.-R."/>
            <person name="Ahn C.-Y."/>
            <person name="Oh H.-M."/>
        </authorList>
    </citation>
    <scope>NUCLEOTIDE SEQUENCE [LARGE SCALE GENOMIC DNA]</scope>
    <source>
        <strain evidence="2 3">HBC28</strain>
    </source>
</reference>
<dbReference type="RefSeq" id="WP_273926857.1">
    <property type="nucleotide sequence ID" value="NZ_JAQSIN010000002.1"/>
</dbReference>
<feature type="domain" description="HDOD" evidence="1">
    <location>
        <begin position="13"/>
        <end position="205"/>
    </location>
</feature>
<dbReference type="InterPro" id="IPR052340">
    <property type="entry name" value="RNase_Y/CdgJ"/>
</dbReference>
<dbReference type="PANTHER" id="PTHR33525">
    <property type="match status" value="1"/>
</dbReference>
<dbReference type="SUPFAM" id="SSF109604">
    <property type="entry name" value="HD-domain/PDEase-like"/>
    <property type="match status" value="1"/>
</dbReference>
<dbReference type="PROSITE" id="PS51833">
    <property type="entry name" value="HDOD"/>
    <property type="match status" value="1"/>
</dbReference>
<evidence type="ECO:0000259" key="1">
    <source>
        <dbReference type="PROSITE" id="PS51833"/>
    </source>
</evidence>
<evidence type="ECO:0000313" key="3">
    <source>
        <dbReference type="Proteomes" id="UP001528672"/>
    </source>
</evidence>
<dbReference type="Proteomes" id="UP001528672">
    <property type="component" value="Unassembled WGS sequence"/>
</dbReference>
<protein>
    <submittedName>
        <fullName evidence="2">HDOD domain-containing protein</fullName>
    </submittedName>
</protein>
<comment type="caution">
    <text evidence="2">The sequence shown here is derived from an EMBL/GenBank/DDBJ whole genome shotgun (WGS) entry which is preliminary data.</text>
</comment>
<evidence type="ECO:0000313" key="2">
    <source>
        <dbReference type="EMBL" id="MDD0815205.1"/>
    </source>
</evidence>
<dbReference type="Pfam" id="PF08668">
    <property type="entry name" value="HDOD"/>
    <property type="match status" value="1"/>
</dbReference>
<sequence>MELQALLAHEAALPSIPRVVALLMHELDQEEPDLRKITQLVSTDPALTARLLQLANSAFFSLARRINGVAEALALLGLNHVRTLVSAAAVGGAFRTVPGVNLQQFWRYSLDTAKVSRTLASVVRQNPSAAFTAGLLHAVGELVMNMGMPREMALLNLEHGPLDLKRAKIERRTLGYCYAQVSAGFARQWQFPPAIVDALEYQYAPFDNEVYEPLAGVIHLASWRTRAKEAGFSDRELAVSFPDTVGLALELDIDMVLQQDPIDWTSAHEVGAFS</sequence>
<accession>A0ABT5MJ33</accession>
<name>A0ABT5MJ33_9BURK</name>
<dbReference type="PANTHER" id="PTHR33525:SF6">
    <property type="entry name" value="HDOD DOMAIN-CONTAINING PROTEIN"/>
    <property type="match status" value="1"/>
</dbReference>
<keyword evidence="3" id="KW-1185">Reference proteome</keyword>